<keyword evidence="7 11" id="KW-1133">Transmembrane helix</keyword>
<evidence type="ECO:0000256" key="8">
    <source>
        <dbReference type="ARBA" id="ARBA00023136"/>
    </source>
</evidence>
<reference evidence="12 13" key="1">
    <citation type="journal article" date="2018" name="Sci. Rep.">
        <title>Comparative genomics provides insights into the lifestyle and reveals functional heterogeneity of dark septate endophytic fungi.</title>
        <authorList>
            <person name="Knapp D.G."/>
            <person name="Nemeth J.B."/>
            <person name="Barry K."/>
            <person name="Hainaut M."/>
            <person name="Henrissat B."/>
            <person name="Johnson J."/>
            <person name="Kuo A."/>
            <person name="Lim J.H.P."/>
            <person name="Lipzen A."/>
            <person name="Nolan M."/>
            <person name="Ohm R.A."/>
            <person name="Tamas L."/>
            <person name="Grigoriev I.V."/>
            <person name="Spatafora J.W."/>
            <person name="Nagy L.G."/>
            <person name="Kovacs G.M."/>
        </authorList>
    </citation>
    <scope>NUCLEOTIDE SEQUENCE [LARGE SCALE GENOMIC DNA]</scope>
    <source>
        <strain evidence="12 13">DSE2036</strain>
    </source>
</reference>
<dbReference type="OrthoDB" id="5311848at2759"/>
<dbReference type="EMBL" id="KZ805316">
    <property type="protein sequence ID" value="PVI05097.1"/>
    <property type="molecule type" value="Genomic_DNA"/>
</dbReference>
<dbReference type="AlphaFoldDB" id="A0A2V1E3I1"/>
<evidence type="ECO:0000256" key="10">
    <source>
        <dbReference type="ARBA" id="ARBA00023242"/>
    </source>
</evidence>
<dbReference type="GO" id="GO:0031965">
    <property type="term" value="C:nuclear membrane"/>
    <property type="evidence" value="ECO:0007669"/>
    <property type="project" value="UniProtKB-SubCell"/>
</dbReference>
<comment type="similarity">
    <text evidence="2 11">Belongs to the KAR5 family.</text>
</comment>
<feature type="transmembrane region" description="Helical" evidence="11">
    <location>
        <begin position="370"/>
        <end position="389"/>
    </location>
</feature>
<proteinExistence type="inferred from homology"/>
<evidence type="ECO:0000256" key="6">
    <source>
        <dbReference type="ARBA" id="ARBA00022824"/>
    </source>
</evidence>
<name>A0A2V1E3I1_9PLEO</name>
<keyword evidence="13" id="KW-1185">Reference proteome</keyword>
<evidence type="ECO:0000256" key="5">
    <source>
        <dbReference type="ARBA" id="ARBA00022729"/>
    </source>
</evidence>
<evidence type="ECO:0000313" key="13">
    <source>
        <dbReference type="Proteomes" id="UP000244855"/>
    </source>
</evidence>
<sequence>LAAMKLMTECKLLDDPSGFAATHPEVHLDDIKLEYAVKLAVCEIAGAQPEQPHYALHNCEVFLPSTQACNRRSWWGHTQQSTSNEVPCYPEASEKNLSLCFKTLRSSPQYWTSYSNAKFRAANMCQLSRHAIEREKTIQLHKNLTLVTFRLHSSLQGVETQMRAIQTELKQSAEGFRKSSEEMRSVQMEVGSVRDSIIADITAHNQRFNSHMDAAMTKAVAAVRAGHGDTLAALSDELKRFYDTLQNDGSALAVSMNNQLQEYHEKALLSIQAQHGTMIESYNIMSTNLADANDKIHGLAGIVDGLDEKTRQSLAKLDHLDHRLDGIGTKFKSVEQAFAVLDLVLGFVKICIAIALVLTALFFLIGTSNYLYKITFLLFISVSLSIWCYG</sequence>
<protein>
    <submittedName>
        <fullName evidence="12">Uncharacterized protein</fullName>
    </submittedName>
</protein>
<organism evidence="12 13">
    <name type="scientific">Periconia macrospinosa</name>
    <dbReference type="NCBI Taxonomy" id="97972"/>
    <lineage>
        <taxon>Eukaryota</taxon>
        <taxon>Fungi</taxon>
        <taxon>Dikarya</taxon>
        <taxon>Ascomycota</taxon>
        <taxon>Pezizomycotina</taxon>
        <taxon>Dothideomycetes</taxon>
        <taxon>Pleosporomycetidae</taxon>
        <taxon>Pleosporales</taxon>
        <taxon>Massarineae</taxon>
        <taxon>Periconiaceae</taxon>
        <taxon>Periconia</taxon>
    </lineage>
</organism>
<keyword evidence="9" id="KW-0325">Glycoprotein</keyword>
<gene>
    <name evidence="12" type="ORF">DM02DRAFT_499962</name>
</gene>
<evidence type="ECO:0000256" key="11">
    <source>
        <dbReference type="RuleBase" id="RU368082"/>
    </source>
</evidence>
<evidence type="ECO:0000256" key="4">
    <source>
        <dbReference type="ARBA" id="ARBA00022692"/>
    </source>
</evidence>
<keyword evidence="10 11" id="KW-0539">Nucleus</keyword>
<keyword evidence="4 11" id="KW-0812">Transmembrane</keyword>
<dbReference type="PANTHER" id="PTHR28012">
    <property type="entry name" value="NUCLEAR FUSION PROTEIN KAR5"/>
    <property type="match status" value="1"/>
</dbReference>
<dbReference type="Pfam" id="PF04163">
    <property type="entry name" value="Tht1"/>
    <property type="match status" value="1"/>
</dbReference>
<dbReference type="InterPro" id="IPR007292">
    <property type="entry name" value="Nuclear_fusion_Kar5"/>
</dbReference>
<evidence type="ECO:0000256" key="2">
    <source>
        <dbReference type="ARBA" id="ARBA00010473"/>
    </source>
</evidence>
<keyword evidence="5 11" id="KW-0732">Signal</keyword>
<dbReference type="GO" id="GO:0005789">
    <property type="term" value="C:endoplasmic reticulum membrane"/>
    <property type="evidence" value="ECO:0007669"/>
    <property type="project" value="UniProtKB-SubCell"/>
</dbReference>
<evidence type="ECO:0000256" key="1">
    <source>
        <dbReference type="ARBA" id="ARBA00003389"/>
    </source>
</evidence>
<dbReference type="GO" id="GO:0000742">
    <property type="term" value="P:karyogamy involved in conjugation with cellular fusion"/>
    <property type="evidence" value="ECO:0007669"/>
    <property type="project" value="UniProtKB-UniRule"/>
</dbReference>
<evidence type="ECO:0000256" key="3">
    <source>
        <dbReference type="ARBA" id="ARBA00022459"/>
    </source>
</evidence>
<feature type="non-terminal residue" evidence="12">
    <location>
        <position position="1"/>
    </location>
</feature>
<evidence type="ECO:0000313" key="12">
    <source>
        <dbReference type="EMBL" id="PVI05097.1"/>
    </source>
</evidence>
<keyword evidence="3 11" id="KW-0415">Karyogamy</keyword>
<evidence type="ECO:0000256" key="7">
    <source>
        <dbReference type="ARBA" id="ARBA00022989"/>
    </source>
</evidence>
<dbReference type="Proteomes" id="UP000244855">
    <property type="component" value="Unassembled WGS sequence"/>
</dbReference>
<accession>A0A2V1E3I1</accession>
<comment type="subcellular location">
    <subcellularLocation>
        <location evidence="11">Endoplasmic reticulum membrane</location>
    </subcellularLocation>
    <subcellularLocation>
        <location evidence="11">Nucleus membrane</location>
    </subcellularLocation>
</comment>
<dbReference type="GO" id="GO:0048288">
    <property type="term" value="P:nuclear membrane fusion involved in karyogamy"/>
    <property type="evidence" value="ECO:0007669"/>
    <property type="project" value="UniProtKB-UniRule"/>
</dbReference>
<keyword evidence="8 11" id="KW-0472">Membrane</keyword>
<comment type="function">
    <text evidence="1 11">Required for nuclear membrane fusion during karyogamy.</text>
</comment>
<keyword evidence="6 11" id="KW-0256">Endoplasmic reticulum</keyword>
<feature type="transmembrane region" description="Helical" evidence="11">
    <location>
        <begin position="340"/>
        <end position="364"/>
    </location>
</feature>
<feature type="non-terminal residue" evidence="12">
    <location>
        <position position="390"/>
    </location>
</feature>
<dbReference type="PANTHER" id="PTHR28012:SF1">
    <property type="entry name" value="NUCLEAR FUSION PROTEIN KAR5"/>
    <property type="match status" value="1"/>
</dbReference>
<evidence type="ECO:0000256" key="9">
    <source>
        <dbReference type="ARBA" id="ARBA00023180"/>
    </source>
</evidence>